<dbReference type="InterPro" id="IPR015424">
    <property type="entry name" value="PyrdxlP-dep_Trfase"/>
</dbReference>
<evidence type="ECO:0000313" key="8">
    <source>
        <dbReference type="Proteomes" id="UP001589870"/>
    </source>
</evidence>
<feature type="binding site" evidence="4">
    <location>
        <position position="296"/>
    </location>
    <ligand>
        <name>pyridoxal 5'-phosphate</name>
        <dbReference type="ChEBI" id="CHEBI:597326"/>
    </ligand>
</feature>
<evidence type="ECO:0000256" key="6">
    <source>
        <dbReference type="PIRNR" id="PIRNR038800"/>
    </source>
</evidence>
<dbReference type="InterPro" id="IPR015421">
    <property type="entry name" value="PyrdxlP-dep_Trfase_major"/>
</dbReference>
<feature type="binding site" evidence="4">
    <location>
        <position position="327"/>
    </location>
    <ligand>
        <name>pyridoxal 5'-phosphate</name>
        <dbReference type="ChEBI" id="CHEBI:597326"/>
    </ligand>
</feature>
<comment type="caution">
    <text evidence="7">The sequence shown here is derived from an EMBL/GenBank/DDBJ whole genome shotgun (WGS) entry which is preliminary data.</text>
</comment>
<comment type="cofactor">
    <cofactor evidence="4 6">
        <name>pyridoxal 5'-phosphate</name>
        <dbReference type="ChEBI" id="CHEBI:597326"/>
    </cofactor>
</comment>
<dbReference type="EC" id="3.7.1.3" evidence="4 5"/>
<organism evidence="7 8">
    <name type="scientific">Sphaerimonospora cavernae</name>
    <dbReference type="NCBI Taxonomy" id="1740611"/>
    <lineage>
        <taxon>Bacteria</taxon>
        <taxon>Bacillati</taxon>
        <taxon>Actinomycetota</taxon>
        <taxon>Actinomycetes</taxon>
        <taxon>Streptosporangiales</taxon>
        <taxon>Streptosporangiaceae</taxon>
        <taxon>Sphaerimonospora</taxon>
    </lineage>
</organism>
<dbReference type="Pfam" id="PF22580">
    <property type="entry name" value="KYNU_C"/>
    <property type="match status" value="1"/>
</dbReference>
<dbReference type="SUPFAM" id="SSF53383">
    <property type="entry name" value="PLP-dependent transferases"/>
    <property type="match status" value="1"/>
</dbReference>
<evidence type="ECO:0000256" key="4">
    <source>
        <dbReference type="HAMAP-Rule" id="MF_01970"/>
    </source>
</evidence>
<evidence type="ECO:0000256" key="5">
    <source>
        <dbReference type="NCBIfam" id="TIGR01814"/>
    </source>
</evidence>
<comment type="similarity">
    <text evidence="4 6">Belongs to the kynureninase family.</text>
</comment>
<feature type="binding site" evidence="4">
    <location>
        <position position="355"/>
    </location>
    <ligand>
        <name>pyridoxal 5'-phosphate</name>
        <dbReference type="ChEBI" id="CHEBI:597326"/>
    </ligand>
</feature>
<comment type="pathway">
    <text evidence="4 6">Amino-acid degradation; L-kynurenine degradation; L-alanine and anthranilate from L-kynurenine: step 1/1.</text>
</comment>
<keyword evidence="2 4" id="KW-0378">Hydrolase</keyword>
<dbReference type="RefSeq" id="WP_394302820.1">
    <property type="nucleotide sequence ID" value="NZ_JBHMQT010000044.1"/>
</dbReference>
<feature type="modified residue" description="N6-(pyridoxal phosphate)lysine" evidence="4">
    <location>
        <position position="297"/>
    </location>
</feature>
<keyword evidence="1 4" id="KW-0662">Pyridine nucleotide biosynthesis</keyword>
<comment type="catalytic activity">
    <reaction evidence="6">
        <text>3-hydroxy-L-kynurenine + H2O = 3-hydroxyanthranilate + L-alanine + H(+)</text>
        <dbReference type="Rhea" id="RHEA:25143"/>
        <dbReference type="ChEBI" id="CHEBI:15377"/>
        <dbReference type="ChEBI" id="CHEBI:15378"/>
        <dbReference type="ChEBI" id="CHEBI:36559"/>
        <dbReference type="ChEBI" id="CHEBI:57972"/>
        <dbReference type="ChEBI" id="CHEBI:58125"/>
        <dbReference type="EC" id="3.7.1.3"/>
    </reaction>
</comment>
<accession>A0ABV6U9B2</accession>
<evidence type="ECO:0000256" key="3">
    <source>
        <dbReference type="ARBA" id="ARBA00022898"/>
    </source>
</evidence>
<feature type="binding site" evidence="4">
    <location>
        <position position="271"/>
    </location>
    <ligand>
        <name>pyridoxal 5'-phosphate</name>
        <dbReference type="ChEBI" id="CHEBI:597326"/>
    </ligand>
</feature>
<sequence>MSVVLDATSAGAHRNNEAATQVAAYVPGYRLKQEVRRPRSPVGQNSHVKGETDMIAPLENGPLKSTEEDALRRDAEDLGHRDLFRIPPADGGEYPESAYMAGNSLGLQPRATQEELLEDLAAWARLGVEGHLEADRPWMPYHEQLTGPAARLVGALPEETVVMNSLTVNLHLLMVSFYRPRGERTRIVIEDTAFPSDSYAVRSQARFHGLDPDKAVVRLGDGKAVLDFLEREGDTVALVMLGGVNYLTGELLDISAITAAGHAAGAIVGWDLAHAAGNVPLRLHDSGSDFAAWCSYKYLNSGPGALGGVFVHQRHLGDLSLQRFEGWWSTEPETRFQMEPISRPPASADAWQISNPPIYAMGPVRTSLNLFDEIGMAELRARSVRLTGYLESLLDEVTATRPITVVTPRDPSRRGCQLSLRVEGGRSAAELTRRLRHEHGVVADAREPDIIRIAPTPLYSTYHDCWRTAIALADCVAKDA</sequence>
<evidence type="ECO:0000256" key="2">
    <source>
        <dbReference type="ARBA" id="ARBA00022801"/>
    </source>
</evidence>
<comment type="pathway">
    <text evidence="4 6">Cofactor biosynthesis; NAD(+) biosynthesis; quinolinate from L-kynurenine: step 2/3.</text>
</comment>
<name>A0ABV6U9B2_9ACTN</name>
<comment type="subunit">
    <text evidence="4 6">Homodimer.</text>
</comment>
<dbReference type="InterPro" id="IPR010111">
    <property type="entry name" value="Kynureninase"/>
</dbReference>
<dbReference type="EMBL" id="JBHMQT010000044">
    <property type="protein sequence ID" value="MFC0864754.1"/>
    <property type="molecule type" value="Genomic_DNA"/>
</dbReference>
<keyword evidence="8" id="KW-1185">Reference proteome</keyword>
<comment type="function">
    <text evidence="4 6">Catalyzes the cleavage of L-kynurenine (L-Kyn) and L-3-hydroxykynurenine (L-3OHKyn) into anthranilic acid (AA) and 3-hydroxyanthranilic acid (3-OHAA), respectively.</text>
</comment>
<proteinExistence type="inferred from homology"/>
<feature type="binding site" evidence="4">
    <location>
        <position position="167"/>
    </location>
    <ligand>
        <name>pyridoxal 5'-phosphate</name>
        <dbReference type="ChEBI" id="CHEBI:597326"/>
    </ligand>
</feature>
<comment type="caution">
    <text evidence="4">Lacks conserved residue(s) required for the propagation of feature annotation.</text>
</comment>
<dbReference type="Proteomes" id="UP001589870">
    <property type="component" value="Unassembled WGS sequence"/>
</dbReference>
<dbReference type="Gene3D" id="3.90.1150.10">
    <property type="entry name" value="Aspartate Aminotransferase, domain 1"/>
    <property type="match status" value="1"/>
</dbReference>
<dbReference type="GO" id="GO:0030429">
    <property type="term" value="F:kynureninase activity"/>
    <property type="evidence" value="ECO:0007669"/>
    <property type="project" value="UniProtKB-EC"/>
</dbReference>
<gene>
    <name evidence="4 7" type="primary">kynU</name>
    <name evidence="7" type="ORF">ACFHYQ_20900</name>
</gene>
<dbReference type="HAMAP" id="MF_01970">
    <property type="entry name" value="Kynureninase"/>
    <property type="match status" value="1"/>
</dbReference>
<evidence type="ECO:0000256" key="1">
    <source>
        <dbReference type="ARBA" id="ARBA00022642"/>
    </source>
</evidence>
<dbReference type="PANTHER" id="PTHR14084:SF0">
    <property type="entry name" value="KYNURENINASE"/>
    <property type="match status" value="1"/>
</dbReference>
<evidence type="ECO:0000313" key="7">
    <source>
        <dbReference type="EMBL" id="MFC0864754.1"/>
    </source>
</evidence>
<dbReference type="NCBIfam" id="TIGR01814">
    <property type="entry name" value="kynureninase"/>
    <property type="match status" value="1"/>
</dbReference>
<dbReference type="PANTHER" id="PTHR14084">
    <property type="entry name" value="KYNURENINASE"/>
    <property type="match status" value="1"/>
</dbReference>
<protein>
    <recommendedName>
        <fullName evidence="4 5">Kynureninase</fullName>
        <ecNumber evidence="4 5">3.7.1.3</ecNumber>
    </recommendedName>
    <alternativeName>
        <fullName evidence="4">L-kynurenine hydrolase</fullName>
    </alternativeName>
</protein>
<comment type="catalytic activity">
    <reaction evidence="4 6">
        <text>L-kynurenine + H2O = anthranilate + L-alanine + H(+)</text>
        <dbReference type="Rhea" id="RHEA:16813"/>
        <dbReference type="ChEBI" id="CHEBI:15377"/>
        <dbReference type="ChEBI" id="CHEBI:15378"/>
        <dbReference type="ChEBI" id="CHEBI:16567"/>
        <dbReference type="ChEBI" id="CHEBI:57959"/>
        <dbReference type="ChEBI" id="CHEBI:57972"/>
        <dbReference type="EC" id="3.7.1.3"/>
    </reaction>
</comment>
<feature type="binding site" evidence="4">
    <location>
        <position position="166"/>
    </location>
    <ligand>
        <name>pyridoxal 5'-phosphate</name>
        <dbReference type="ChEBI" id="CHEBI:597326"/>
    </ligand>
</feature>
<feature type="binding site" evidence="4">
    <location>
        <begin position="194"/>
        <end position="197"/>
    </location>
    <ligand>
        <name>pyridoxal 5'-phosphate</name>
        <dbReference type="ChEBI" id="CHEBI:597326"/>
    </ligand>
</feature>
<dbReference type="InterPro" id="IPR015422">
    <property type="entry name" value="PyrdxlP-dep_Trfase_small"/>
</dbReference>
<keyword evidence="3 4" id="KW-0663">Pyridoxal phosphate</keyword>
<feature type="binding site" evidence="4">
    <location>
        <position position="274"/>
    </location>
    <ligand>
        <name>pyridoxal 5'-phosphate</name>
        <dbReference type="ChEBI" id="CHEBI:597326"/>
    </ligand>
</feature>
<dbReference type="PIRSF" id="PIRSF038800">
    <property type="entry name" value="KYNU"/>
    <property type="match status" value="1"/>
</dbReference>
<dbReference type="Gene3D" id="3.40.640.10">
    <property type="entry name" value="Type I PLP-dependent aspartate aminotransferase-like (Major domain)"/>
    <property type="match status" value="1"/>
</dbReference>
<reference evidence="7 8" key="1">
    <citation type="submission" date="2024-09" db="EMBL/GenBank/DDBJ databases">
        <authorList>
            <person name="Sun Q."/>
            <person name="Mori K."/>
        </authorList>
    </citation>
    <scope>NUCLEOTIDE SEQUENCE [LARGE SCALE GENOMIC DNA]</scope>
    <source>
        <strain evidence="7 8">TBRC 1851</strain>
    </source>
</reference>